<evidence type="ECO:0000313" key="12">
    <source>
        <dbReference type="EMBL" id="OQB74910.1"/>
    </source>
</evidence>
<evidence type="ECO:0000256" key="9">
    <source>
        <dbReference type="ARBA" id="ARBA00047937"/>
    </source>
</evidence>
<keyword evidence="8 10" id="KW-0030">Aminoacyl-tRNA synthetase</keyword>
<reference evidence="12" key="1">
    <citation type="submission" date="2017-02" db="EMBL/GenBank/DDBJ databases">
        <title>Delving into the versatile metabolic prowess of the omnipresent phylum Bacteroidetes.</title>
        <authorList>
            <person name="Nobu M.K."/>
            <person name="Mei R."/>
            <person name="Narihiro T."/>
            <person name="Kuroda K."/>
            <person name="Liu W.-T."/>
        </authorList>
    </citation>
    <scope>NUCLEOTIDE SEQUENCE</scope>
    <source>
        <strain evidence="12">ADurb.Bin131</strain>
    </source>
</reference>
<evidence type="ECO:0000256" key="4">
    <source>
        <dbReference type="ARBA" id="ARBA00022598"/>
    </source>
</evidence>
<evidence type="ECO:0000256" key="10">
    <source>
        <dbReference type="HAMAP-Rule" id="MF_00255"/>
    </source>
</evidence>
<keyword evidence="6 10" id="KW-0067">ATP-binding</keyword>
<evidence type="ECO:0000259" key="11">
    <source>
        <dbReference type="SMART" id="SM00836"/>
    </source>
</evidence>
<dbReference type="Proteomes" id="UP000485562">
    <property type="component" value="Unassembled WGS sequence"/>
</dbReference>
<dbReference type="HAMAP" id="MF_00255">
    <property type="entry name" value="Gly_tRNA_synth_beta"/>
    <property type="match status" value="1"/>
</dbReference>
<dbReference type="GO" id="GO:0004814">
    <property type="term" value="F:arginine-tRNA ligase activity"/>
    <property type="evidence" value="ECO:0007669"/>
    <property type="project" value="InterPro"/>
</dbReference>
<dbReference type="SUPFAM" id="SSF109604">
    <property type="entry name" value="HD-domain/PDEase-like"/>
    <property type="match status" value="1"/>
</dbReference>
<gene>
    <name evidence="10 12" type="primary">glyS</name>
    <name evidence="12" type="ORF">BWX89_00268</name>
</gene>
<dbReference type="SMART" id="SM00836">
    <property type="entry name" value="DALR_1"/>
    <property type="match status" value="1"/>
</dbReference>
<dbReference type="InterPro" id="IPR008909">
    <property type="entry name" value="DALR_anticod-bd"/>
</dbReference>
<evidence type="ECO:0000256" key="3">
    <source>
        <dbReference type="ARBA" id="ARBA00022490"/>
    </source>
</evidence>
<dbReference type="PRINTS" id="PR01045">
    <property type="entry name" value="TRNASYNTHGB"/>
</dbReference>
<dbReference type="PROSITE" id="PS50861">
    <property type="entry name" value="AA_TRNA_LIGASE_II_GLYAB"/>
    <property type="match status" value="1"/>
</dbReference>
<comment type="subcellular location">
    <subcellularLocation>
        <location evidence="1 10">Cytoplasm</location>
    </subcellularLocation>
</comment>
<dbReference type="PANTHER" id="PTHR30075">
    <property type="entry name" value="GLYCYL-TRNA SYNTHETASE"/>
    <property type="match status" value="1"/>
</dbReference>
<dbReference type="InterPro" id="IPR006194">
    <property type="entry name" value="Gly-tRNA-synth_heterodimer"/>
</dbReference>
<dbReference type="GO" id="GO:0006426">
    <property type="term" value="P:glycyl-tRNA aminoacylation"/>
    <property type="evidence" value="ECO:0007669"/>
    <property type="project" value="UniProtKB-UniRule"/>
</dbReference>
<organism evidence="12">
    <name type="scientific">candidate division TA06 bacterium ADurb.Bin131</name>
    <dbReference type="NCBI Taxonomy" id="1852827"/>
    <lineage>
        <taxon>Bacteria</taxon>
        <taxon>Bacteria division TA06</taxon>
    </lineage>
</organism>
<dbReference type="Pfam" id="PF02092">
    <property type="entry name" value="tRNA_synt_2f"/>
    <property type="match status" value="1"/>
</dbReference>
<evidence type="ECO:0000256" key="2">
    <source>
        <dbReference type="ARBA" id="ARBA00008226"/>
    </source>
</evidence>
<sequence length="698" mass="80601">MKKEHLLFEIGCEDLPAWVGDHFINRFMPIFLDELRKNRLVSREIMFFFTPRRLILLGKDIPVCTVEEEKEVTGPKYDVAFDSSGVPTPAAYGFAKAQGVSVSALKIKQTNEKRFVYISKKIPSISSIKIFSCIIPSMLRRLDIPRGMRWNESGEIFYRPVRWIFAIFGNEKVPMEFGGVKSSQNTFGHRVLSPGRIRIYNWVDYFDKIEKAFVIPDEKIRYSFIIELIKKSLRENETFDSGIVENLSNLVEYPRVIRCKFPDLRYNLPEDILSVLVEKAKGIPIFCGKSIQKEFFVISDGNCSDTIGKNYENLLRTRILDAQFFYETDLSQSFYDFRNKLEKIVFHQRWGSLLDRVNRMKKISAIISDILGLGNDEKNILTRAAELSKYDMASEMVREFPDLQGIMGAIYAGVSGECQQVCKAISEHVRPRFSGDSLPESTFGVLLGIVDRIDYLCCFISAGVDVSGSEDPYGLRRVSVALFQLVYKSGYDFDYEDIIDKIFIVYQFSASELDATKNRIKNFLLQRFESYLETEGFPKGLRGSVLSVERLNFLRARNKLDAIRSFIRETADVDTILIPVTRVANILKQAKEKNIDIPDFKRELLKEDGEVELIMVADKYLGVLKDLLEKKNFSEFLRMLEDLKTPIDRFFDKILVMCPEENLRGNRLALLKMFNDVFLKFADFSYIKEEDIKNVEKN</sequence>
<evidence type="ECO:0000256" key="5">
    <source>
        <dbReference type="ARBA" id="ARBA00022741"/>
    </source>
</evidence>
<feature type="domain" description="DALR anticodon binding" evidence="11">
    <location>
        <begin position="581"/>
        <end position="687"/>
    </location>
</feature>
<dbReference type="EMBL" id="MWDQ01000026">
    <property type="protein sequence ID" value="OQB74910.1"/>
    <property type="molecule type" value="Genomic_DNA"/>
</dbReference>
<evidence type="ECO:0000256" key="8">
    <source>
        <dbReference type="ARBA" id="ARBA00023146"/>
    </source>
</evidence>
<dbReference type="GO" id="GO:0005829">
    <property type="term" value="C:cytosol"/>
    <property type="evidence" value="ECO:0007669"/>
    <property type="project" value="TreeGrafter"/>
</dbReference>
<dbReference type="GO" id="GO:0006420">
    <property type="term" value="P:arginyl-tRNA aminoacylation"/>
    <property type="evidence" value="ECO:0007669"/>
    <property type="project" value="InterPro"/>
</dbReference>
<dbReference type="AlphaFoldDB" id="A0A1V6CDF7"/>
<comment type="subunit">
    <text evidence="10">Tetramer of two alpha and two beta subunits.</text>
</comment>
<evidence type="ECO:0000256" key="1">
    <source>
        <dbReference type="ARBA" id="ARBA00004496"/>
    </source>
</evidence>
<comment type="catalytic activity">
    <reaction evidence="9 10">
        <text>tRNA(Gly) + glycine + ATP = glycyl-tRNA(Gly) + AMP + diphosphate</text>
        <dbReference type="Rhea" id="RHEA:16013"/>
        <dbReference type="Rhea" id="RHEA-COMP:9664"/>
        <dbReference type="Rhea" id="RHEA-COMP:9683"/>
        <dbReference type="ChEBI" id="CHEBI:30616"/>
        <dbReference type="ChEBI" id="CHEBI:33019"/>
        <dbReference type="ChEBI" id="CHEBI:57305"/>
        <dbReference type="ChEBI" id="CHEBI:78442"/>
        <dbReference type="ChEBI" id="CHEBI:78522"/>
        <dbReference type="ChEBI" id="CHEBI:456215"/>
        <dbReference type="EC" id="6.1.1.14"/>
    </reaction>
</comment>
<dbReference type="PANTHER" id="PTHR30075:SF2">
    <property type="entry name" value="GLYCINE--TRNA LIGASE, CHLOROPLASTIC_MITOCHONDRIAL 2"/>
    <property type="match status" value="1"/>
</dbReference>
<dbReference type="EC" id="6.1.1.14" evidence="10"/>
<dbReference type="NCBIfam" id="TIGR00211">
    <property type="entry name" value="glyS"/>
    <property type="match status" value="1"/>
</dbReference>
<comment type="caution">
    <text evidence="12">The sequence shown here is derived from an EMBL/GenBank/DDBJ whole genome shotgun (WGS) entry which is preliminary data.</text>
</comment>
<evidence type="ECO:0000256" key="7">
    <source>
        <dbReference type="ARBA" id="ARBA00022917"/>
    </source>
</evidence>
<dbReference type="InterPro" id="IPR015944">
    <property type="entry name" value="Gly-tRNA-synth_bsu"/>
</dbReference>
<evidence type="ECO:0000256" key="6">
    <source>
        <dbReference type="ARBA" id="ARBA00022840"/>
    </source>
</evidence>
<keyword evidence="4 10" id="KW-0436">Ligase</keyword>
<dbReference type="SUPFAM" id="SSF47323">
    <property type="entry name" value="Anticodon-binding domain of a subclass of class I aminoacyl-tRNA synthetases"/>
    <property type="match status" value="1"/>
</dbReference>
<accession>A0A1V6CDF7</accession>
<protein>
    <recommendedName>
        <fullName evidence="10">Glycine--tRNA ligase beta subunit</fullName>
        <ecNumber evidence="10">6.1.1.14</ecNumber>
    </recommendedName>
    <alternativeName>
        <fullName evidence="10">Glycyl-tRNA synthetase beta subunit</fullName>
        <shortName evidence="10">GlyRS</shortName>
    </alternativeName>
</protein>
<dbReference type="Gene3D" id="1.10.730.10">
    <property type="entry name" value="Isoleucyl-tRNA Synthetase, Domain 1"/>
    <property type="match status" value="1"/>
</dbReference>
<dbReference type="InterPro" id="IPR009080">
    <property type="entry name" value="tRNAsynth_Ia_anticodon-bd"/>
</dbReference>
<keyword evidence="5 10" id="KW-0547">Nucleotide-binding</keyword>
<name>A0A1V6CDF7_UNCT6</name>
<comment type="similarity">
    <text evidence="2 10">Belongs to the class-II aminoacyl-tRNA synthetase family.</text>
</comment>
<proteinExistence type="inferred from homology"/>
<keyword evidence="7 10" id="KW-0648">Protein biosynthesis</keyword>
<dbReference type="Pfam" id="PF05746">
    <property type="entry name" value="DALR_1"/>
    <property type="match status" value="1"/>
</dbReference>
<dbReference type="GO" id="GO:0005524">
    <property type="term" value="F:ATP binding"/>
    <property type="evidence" value="ECO:0007669"/>
    <property type="project" value="UniProtKB-UniRule"/>
</dbReference>
<dbReference type="GO" id="GO:0004820">
    <property type="term" value="F:glycine-tRNA ligase activity"/>
    <property type="evidence" value="ECO:0007669"/>
    <property type="project" value="UniProtKB-UniRule"/>
</dbReference>
<keyword evidence="3 10" id="KW-0963">Cytoplasm</keyword>